<gene>
    <name evidence="2" type="ORF">N7Z68_08885</name>
</gene>
<evidence type="ECO:0000313" key="2">
    <source>
        <dbReference type="EMBL" id="MDE5413500.1"/>
    </source>
</evidence>
<dbReference type="PANTHER" id="PTHR45228">
    <property type="entry name" value="CYCLIC DI-GMP PHOSPHODIESTERASE TM_0186-RELATED"/>
    <property type="match status" value="1"/>
</dbReference>
<comment type="caution">
    <text evidence="2">The sequence shown here is derived from an EMBL/GenBank/DDBJ whole genome shotgun (WGS) entry which is preliminary data.</text>
</comment>
<dbReference type="RefSeq" id="WP_275118125.1">
    <property type="nucleotide sequence ID" value="NZ_JAOTPO010000005.1"/>
</dbReference>
<dbReference type="Pfam" id="PF13487">
    <property type="entry name" value="HD_5"/>
    <property type="match status" value="1"/>
</dbReference>
<sequence>MMRTLSGMLARLAGRDEAFVEQIAIAAKFHDIGKVGIPDSILNKEGKLDSKEWEFMKTHADIGHQILSNLDIPIIKLAASIAHTHHEWWNGNGYPNGMKEMEIPFEGRVVAIVDVFDALLSKRVYKDAFPPEKVKSIIVEGRGKQFDPKLVDLFIRLWDEFLTYHLKMVNDRGQDQEAIPKLYS</sequence>
<keyword evidence="3" id="KW-1185">Reference proteome</keyword>
<dbReference type="EMBL" id="JAOTPO010000005">
    <property type="protein sequence ID" value="MDE5413500.1"/>
    <property type="molecule type" value="Genomic_DNA"/>
</dbReference>
<dbReference type="InterPro" id="IPR037522">
    <property type="entry name" value="HD_GYP_dom"/>
</dbReference>
<feature type="domain" description="HD-GYP" evidence="1">
    <location>
        <begin position="1"/>
        <end position="170"/>
    </location>
</feature>
<dbReference type="PANTHER" id="PTHR45228:SF9">
    <property type="entry name" value="3'3'-CGAMP-SPECIFIC PHOSPHODIESTERASE 2"/>
    <property type="match status" value="1"/>
</dbReference>
<dbReference type="Gene3D" id="1.10.3210.10">
    <property type="entry name" value="Hypothetical protein af1432"/>
    <property type="match status" value="1"/>
</dbReference>
<organism evidence="2 3">
    <name type="scientific">Alkalihalobacterium chitinilyticum</name>
    <dbReference type="NCBI Taxonomy" id="2980103"/>
    <lineage>
        <taxon>Bacteria</taxon>
        <taxon>Bacillati</taxon>
        <taxon>Bacillota</taxon>
        <taxon>Bacilli</taxon>
        <taxon>Bacillales</taxon>
        <taxon>Bacillaceae</taxon>
        <taxon>Alkalihalobacterium</taxon>
    </lineage>
</organism>
<dbReference type="InterPro" id="IPR003607">
    <property type="entry name" value="HD/PDEase_dom"/>
</dbReference>
<protein>
    <submittedName>
        <fullName evidence="2">HD domain-containing protein</fullName>
    </submittedName>
</protein>
<reference evidence="2" key="1">
    <citation type="submission" date="2024-05" db="EMBL/GenBank/DDBJ databases">
        <title>Alkalihalobacillus sp. strain MEB203 novel alkaliphilic bacterium from Lonar Lake, India.</title>
        <authorList>
            <person name="Joshi A."/>
            <person name="Thite S."/>
            <person name="Mengade P."/>
        </authorList>
    </citation>
    <scope>NUCLEOTIDE SEQUENCE</scope>
    <source>
        <strain evidence="2">MEB 203</strain>
    </source>
</reference>
<evidence type="ECO:0000313" key="3">
    <source>
        <dbReference type="Proteomes" id="UP001148125"/>
    </source>
</evidence>
<accession>A0ABT5VDG8</accession>
<evidence type="ECO:0000259" key="1">
    <source>
        <dbReference type="PROSITE" id="PS51832"/>
    </source>
</evidence>
<dbReference type="InterPro" id="IPR052020">
    <property type="entry name" value="Cyclic_di-GMP/3'3'-cGAMP_PDE"/>
</dbReference>
<name>A0ABT5VDG8_9BACI</name>
<dbReference type="PROSITE" id="PS51832">
    <property type="entry name" value="HD_GYP"/>
    <property type="match status" value="1"/>
</dbReference>
<dbReference type="Proteomes" id="UP001148125">
    <property type="component" value="Unassembled WGS sequence"/>
</dbReference>
<proteinExistence type="predicted"/>
<dbReference type="CDD" id="cd00077">
    <property type="entry name" value="HDc"/>
    <property type="match status" value="1"/>
</dbReference>
<dbReference type="SUPFAM" id="SSF109604">
    <property type="entry name" value="HD-domain/PDEase-like"/>
    <property type="match status" value="1"/>
</dbReference>